<dbReference type="NCBIfam" id="NF010341">
    <property type="entry name" value="PRK13768.1-3"/>
    <property type="match status" value="1"/>
</dbReference>
<gene>
    <name evidence="5" type="ORF">GAH_01182</name>
</gene>
<dbReference type="STRING" id="113653.GAH_01182"/>
<dbReference type="GO" id="GO:0005525">
    <property type="term" value="F:GTP binding"/>
    <property type="evidence" value="ECO:0007669"/>
    <property type="project" value="UniProtKB-KW"/>
</dbReference>
<evidence type="ECO:0000256" key="2">
    <source>
        <dbReference type="ARBA" id="ARBA00022741"/>
    </source>
</evidence>
<dbReference type="PANTHER" id="PTHR21231">
    <property type="entry name" value="XPA-BINDING PROTEIN 1-RELATED"/>
    <property type="match status" value="1"/>
</dbReference>
<dbReference type="OrthoDB" id="31092at2157"/>
<dbReference type="InterPro" id="IPR027417">
    <property type="entry name" value="P-loop_NTPase"/>
</dbReference>
<keyword evidence="3" id="KW-0378">Hydrolase</keyword>
<dbReference type="HOGENOM" id="CLU_037460_3_0_2"/>
<keyword evidence="2" id="KW-0547">Nucleotide-binding</keyword>
<comment type="similarity">
    <text evidence="1">Belongs to the GPN-loop GTPase family.</text>
</comment>
<name>A0A0F7IHN9_9EURY</name>
<reference evidence="5 6" key="1">
    <citation type="submission" date="2015-04" db="EMBL/GenBank/DDBJ databases">
        <title>The complete genome sequence of the hyperthermophilic, obligate iron-reducing archaeon Geoglobus ahangari strain 234T.</title>
        <authorList>
            <person name="Manzella M.P."/>
            <person name="Holmes D.E."/>
            <person name="Rocheleau J.M."/>
            <person name="Chung A."/>
            <person name="Reguera G."/>
            <person name="Kashefi K."/>
        </authorList>
    </citation>
    <scope>NUCLEOTIDE SEQUENCE [LARGE SCALE GENOMIC DNA]</scope>
    <source>
        <strain evidence="5 6">234</strain>
    </source>
</reference>
<sequence>MEDKVFVFTIGTAGSGKSYFTSSFSDYLDFKKIDHAIVNLDPGADFLPYEPDVDVREWITVDDVMEKYNVGPNGAQIVSADLIATKAEDILDELDLYSADYVLVDTPGQMELFTLRSSSEIIIQTFGRQNCVSVFLFDPVISQRASGFTSMVFMYSSAVMRLNIPQIPVLSKADLLPEHDVKRILTWSRDTDALYDDVSKEKGLSRDLFHLLREAGLIRPLIPVSAKTGEGMDDVYDIVQEIYYGGEDLESMRF</sequence>
<evidence type="ECO:0000256" key="1">
    <source>
        <dbReference type="ARBA" id="ARBA00005290"/>
    </source>
</evidence>
<dbReference type="PANTHER" id="PTHR21231:SF8">
    <property type="entry name" value="GPN-LOOP GTPASE 1"/>
    <property type="match status" value="1"/>
</dbReference>
<keyword evidence="4" id="KW-0342">GTP-binding</keyword>
<accession>A0A0F7IHN9</accession>
<dbReference type="Gene3D" id="3.40.50.300">
    <property type="entry name" value="P-loop containing nucleotide triphosphate hydrolases"/>
    <property type="match status" value="1"/>
</dbReference>
<evidence type="ECO:0000256" key="4">
    <source>
        <dbReference type="ARBA" id="ARBA00023134"/>
    </source>
</evidence>
<dbReference type="InParanoid" id="A0A0F7IHN9"/>
<dbReference type="SUPFAM" id="SSF52540">
    <property type="entry name" value="P-loop containing nucleoside triphosphate hydrolases"/>
    <property type="match status" value="1"/>
</dbReference>
<proteinExistence type="inferred from homology"/>
<dbReference type="Pfam" id="PF03029">
    <property type="entry name" value="ATP_bind_1"/>
    <property type="match status" value="1"/>
</dbReference>
<organism evidence="5 6">
    <name type="scientific">Geoglobus ahangari</name>
    <dbReference type="NCBI Taxonomy" id="113653"/>
    <lineage>
        <taxon>Archaea</taxon>
        <taxon>Methanobacteriati</taxon>
        <taxon>Methanobacteriota</taxon>
        <taxon>Archaeoglobi</taxon>
        <taxon>Archaeoglobales</taxon>
        <taxon>Archaeoglobaceae</taxon>
        <taxon>Geoglobus</taxon>
    </lineage>
</organism>
<dbReference type="KEGG" id="gah:GAH_01182"/>
<evidence type="ECO:0000313" key="6">
    <source>
        <dbReference type="Proteomes" id="UP000034723"/>
    </source>
</evidence>
<dbReference type="Proteomes" id="UP000034723">
    <property type="component" value="Chromosome"/>
</dbReference>
<dbReference type="EMBL" id="CP011267">
    <property type="protein sequence ID" value="AKG91507.1"/>
    <property type="molecule type" value="Genomic_DNA"/>
</dbReference>
<evidence type="ECO:0000313" key="5">
    <source>
        <dbReference type="EMBL" id="AKG91507.1"/>
    </source>
</evidence>
<dbReference type="GO" id="GO:0003924">
    <property type="term" value="F:GTPase activity"/>
    <property type="evidence" value="ECO:0007669"/>
    <property type="project" value="TreeGrafter"/>
</dbReference>
<dbReference type="PATRIC" id="fig|113653.22.peg.1176"/>
<dbReference type="AlphaFoldDB" id="A0A0F7IHN9"/>
<keyword evidence="6" id="KW-1185">Reference proteome</keyword>
<dbReference type="RefSeq" id="WP_048095285.1">
    <property type="nucleotide sequence ID" value="NZ_CP011267.1"/>
</dbReference>
<evidence type="ECO:0000256" key="3">
    <source>
        <dbReference type="ARBA" id="ARBA00022801"/>
    </source>
</evidence>
<dbReference type="InterPro" id="IPR004130">
    <property type="entry name" value="Gpn"/>
</dbReference>
<protein>
    <submittedName>
        <fullName evidence="5">Conserved hypothetical ATP binding protein</fullName>
    </submittedName>
</protein>
<dbReference type="GeneID" id="24803755"/>